<dbReference type="PANTHER" id="PTHR35789:SF1">
    <property type="entry name" value="SPORE GERMINATION PROTEIN B3"/>
    <property type="match status" value="1"/>
</dbReference>
<keyword evidence="11" id="KW-1185">Reference proteome</keyword>
<evidence type="ECO:0000256" key="5">
    <source>
        <dbReference type="ARBA" id="ARBA00023136"/>
    </source>
</evidence>
<comment type="similarity">
    <text evidence="2">Belongs to the GerABKC lipoprotein family.</text>
</comment>
<gene>
    <name evidence="10" type="ORF">bsdtw1_00475</name>
</gene>
<reference evidence="10 11" key="1">
    <citation type="submission" date="2020-07" db="EMBL/GenBank/DDBJ databases">
        <title>A new beta-1,3-glucan-decomposing anaerobic bacterium isolated from anoxic soil subjected to biological soil disinfestation.</title>
        <authorList>
            <person name="Ueki A."/>
            <person name="Tonouchi A."/>
        </authorList>
    </citation>
    <scope>NUCLEOTIDE SEQUENCE [LARGE SCALE GENOMIC DNA]</scope>
    <source>
        <strain evidence="10 11">TW1</strain>
    </source>
</reference>
<comment type="caution">
    <text evidence="10">The sequence shown here is derived from an EMBL/GenBank/DDBJ whole genome shotgun (WGS) entry which is preliminary data.</text>
</comment>
<dbReference type="PANTHER" id="PTHR35789">
    <property type="entry name" value="SPORE GERMINATION PROTEIN B3"/>
    <property type="match status" value="1"/>
</dbReference>
<evidence type="ECO:0000259" key="8">
    <source>
        <dbReference type="Pfam" id="PF05504"/>
    </source>
</evidence>
<dbReference type="RefSeq" id="WP_183275985.1">
    <property type="nucleotide sequence ID" value="NZ_BLZR01000001.1"/>
</dbReference>
<evidence type="ECO:0000259" key="9">
    <source>
        <dbReference type="Pfam" id="PF25198"/>
    </source>
</evidence>
<sequence length="377" mass="42637">MIKKYNKLACILLLSIFLTGCWDYEDIDKRTITISAGVDILNDEIEITGENVKLGSATSREGNMSNNLAETYKYKAVGKTFEDTRKNRDIQIPAISFDKTAIAFVVSKRYAEQRGIESYINKIYFGPGLRSSIHVSVSKEPMDELFNKKLDNAESIGYGIEQTLRYLEKEGTTVLKSVQQLQSDINFGSLGYLLPYITVEDNTVKLLGSAVMVDSKLAYIIKQDEIGGFLLMLSKRAGDTRAIPSPSDDKNLLSIKSDLSKRSIRTSYEDNKINIYIDLKLKSEVQFQYHMEPFTNEDKKKVEAVIGSLIKENVLSAVSRSQNEFKSDVFGFARYFKAENPRIYKTINWKEDYTKAVFHVSVNTTIIDTGVLNSDVE</sequence>
<dbReference type="PROSITE" id="PS51257">
    <property type="entry name" value="PROKAR_LIPOPROTEIN"/>
    <property type="match status" value="1"/>
</dbReference>
<dbReference type="InterPro" id="IPR046953">
    <property type="entry name" value="Spore_GerAC-like_C"/>
</dbReference>
<evidence type="ECO:0000313" key="10">
    <source>
        <dbReference type="EMBL" id="GFP74425.1"/>
    </source>
</evidence>
<dbReference type="NCBIfam" id="TIGR02887">
    <property type="entry name" value="spore_ger_x_C"/>
    <property type="match status" value="1"/>
</dbReference>
<evidence type="ECO:0000256" key="6">
    <source>
        <dbReference type="ARBA" id="ARBA00023139"/>
    </source>
</evidence>
<keyword evidence="3" id="KW-0309">Germination</keyword>
<evidence type="ECO:0000256" key="7">
    <source>
        <dbReference type="ARBA" id="ARBA00023288"/>
    </source>
</evidence>
<keyword evidence="7" id="KW-0449">Lipoprotein</keyword>
<feature type="domain" description="Spore germination protein N-terminal" evidence="9">
    <location>
        <begin position="23"/>
        <end position="199"/>
    </location>
</feature>
<name>A0A6V8SD94_9CLOT</name>
<dbReference type="GO" id="GO:0016020">
    <property type="term" value="C:membrane"/>
    <property type="evidence" value="ECO:0007669"/>
    <property type="project" value="UniProtKB-SubCell"/>
</dbReference>
<dbReference type="Pfam" id="PF25198">
    <property type="entry name" value="Spore_GerAC_N"/>
    <property type="match status" value="1"/>
</dbReference>
<dbReference type="InterPro" id="IPR057336">
    <property type="entry name" value="GerAC_N"/>
</dbReference>
<dbReference type="InterPro" id="IPR008844">
    <property type="entry name" value="Spore_GerAC-like"/>
</dbReference>
<dbReference type="Proteomes" id="UP000580568">
    <property type="component" value="Unassembled WGS sequence"/>
</dbReference>
<evidence type="ECO:0000256" key="4">
    <source>
        <dbReference type="ARBA" id="ARBA00022729"/>
    </source>
</evidence>
<dbReference type="EMBL" id="BLZR01000001">
    <property type="protein sequence ID" value="GFP74425.1"/>
    <property type="molecule type" value="Genomic_DNA"/>
</dbReference>
<keyword evidence="5" id="KW-0472">Membrane</keyword>
<evidence type="ECO:0000313" key="11">
    <source>
        <dbReference type="Proteomes" id="UP000580568"/>
    </source>
</evidence>
<evidence type="ECO:0000256" key="2">
    <source>
        <dbReference type="ARBA" id="ARBA00007886"/>
    </source>
</evidence>
<dbReference type="GO" id="GO:0009847">
    <property type="term" value="P:spore germination"/>
    <property type="evidence" value="ECO:0007669"/>
    <property type="project" value="InterPro"/>
</dbReference>
<feature type="domain" description="Spore germination GerAC-like C-terminal" evidence="8">
    <location>
        <begin position="208"/>
        <end position="370"/>
    </location>
</feature>
<dbReference type="Pfam" id="PF05504">
    <property type="entry name" value="Spore_GerAC"/>
    <property type="match status" value="1"/>
</dbReference>
<evidence type="ECO:0000256" key="3">
    <source>
        <dbReference type="ARBA" id="ARBA00022544"/>
    </source>
</evidence>
<evidence type="ECO:0000256" key="1">
    <source>
        <dbReference type="ARBA" id="ARBA00004635"/>
    </source>
</evidence>
<comment type="subcellular location">
    <subcellularLocation>
        <location evidence="1">Membrane</location>
        <topology evidence="1">Lipid-anchor</topology>
    </subcellularLocation>
</comment>
<dbReference type="Gene3D" id="3.30.300.210">
    <property type="entry name" value="Nutrient germinant receptor protein C, domain 3"/>
    <property type="match status" value="1"/>
</dbReference>
<organism evidence="10 11">
    <name type="scientific">Clostridium fungisolvens</name>
    <dbReference type="NCBI Taxonomy" id="1604897"/>
    <lineage>
        <taxon>Bacteria</taxon>
        <taxon>Bacillati</taxon>
        <taxon>Bacillota</taxon>
        <taxon>Clostridia</taxon>
        <taxon>Eubacteriales</taxon>
        <taxon>Clostridiaceae</taxon>
        <taxon>Clostridium</taxon>
    </lineage>
</organism>
<keyword evidence="6" id="KW-0564">Palmitate</keyword>
<protein>
    <submittedName>
        <fullName evidence="10">Spore germination protein A3</fullName>
    </submittedName>
</protein>
<dbReference type="InterPro" id="IPR038501">
    <property type="entry name" value="Spore_GerAC_C_sf"/>
</dbReference>
<keyword evidence="4" id="KW-0732">Signal</keyword>
<accession>A0A6V8SD94</accession>
<dbReference type="AlphaFoldDB" id="A0A6V8SD94"/>
<proteinExistence type="inferred from homology"/>